<feature type="compositionally biased region" description="Low complexity" evidence="3">
    <location>
        <begin position="449"/>
        <end position="462"/>
    </location>
</feature>
<feature type="region of interest" description="Disordered" evidence="3">
    <location>
        <begin position="441"/>
        <end position="465"/>
    </location>
</feature>
<sequence length="1128" mass="127803">MIDDGSASPRSSQMFTCTLVEVPLGAPGASDPIEWVSFIHKMATVLNTEPESSETQDQKRPSFVSARLKPDKNDKKSVIKLPLEGTIIDMVKSVEKEAISGHLKNRAVRGRDDKAFKVKKDDFNAFCSPPKLDDNIEEGLAIGHKGNSFKSGVNIPPFHRELDNDFRRIDNSARALFRAVSYGTMISAFLDKATCEDDRIEGRKALINCFRSMADLSGRIMANSVLSRRKLFLKNVNFISKSTEKKLLKLPVLGSQLFNGKYFDTLHTSAENLRDARETQNVYNNTGSYSKNFNKSRDDRTPVNDFNRKRKEIFQGKEIFFGKQLGTQKVSQLQGSKFKEPCTNCKYKSLGRGTFANVSQEVDKDHRRSMGLETLLEGLKLEFMSHPCLNIKATSVPRYGIHESVILTEISVLLEKKCYRTCSCWARKLGLLQHSFRSSETKRRSATDSQSETSEPISSASSFQDGNSPFSYENFKKGRLCSNFGFSRCIFSYSNSNRFQTIPEIPISRSQLPISSNAIWAQICPKSVHKYHGCIGSIPKKVYDSDIHVSRRLADQQYRQNSSCKANEFCTQSNSRFGTSGKSEKVKLNTNPTCRILGSPFQSRERDSNTNRDKISKYFGNNTCITKQSTDSSSSNFKITRSNGFMHLPYTHGKITHEANPTLFVSTMEAKHPAIESVHSCTNELDSTFKMVDKSDKYFQRNAFTGADNSVDIDHGTSELGWGAHLETWQTSGIWSKSYQLKHINWLELKAVQLALQEAVQIVKDMNILIRSAFTNSQSNTNISSESRNIESCGMEIIKLRHKSKGFSEKTAEIMANARKTSTQTVYDARLRIYDSWCKEHNINSTSSTIKEVAEYLLYLSTVRKCKPQTITGYKSAIAIIHNNRLEISNSSELSSLIKGLFNMNPPIRQLTPNWNLPLVLLMLSKHPFEPLDSVELKFLTFKTAFLVAIASASRVSEIHSLSLDDGHFRFEKNGIKLLPNMQFLAKTQTGNRPWEPLFIPSFNSYATDSEDLKLCPCRALRIYINRTKSIRKSNRLFVTYQKKHQKEASKDSIARWIVNTVRYAYENADKDTLKTVRAHDTRRLSTLWALFCGVSAEEILKAAHWTSETTFTSFYLKDVPDHQSIFL</sequence>
<proteinExistence type="predicted"/>
<dbReference type="PANTHER" id="PTHR35617">
    <property type="entry name" value="PHAGE_INTEGRASE DOMAIN-CONTAINING PROTEIN"/>
    <property type="match status" value="1"/>
</dbReference>
<evidence type="ECO:0000313" key="4">
    <source>
        <dbReference type="EMBL" id="CAC5424490.1"/>
    </source>
</evidence>
<dbReference type="SUPFAM" id="SSF56349">
    <property type="entry name" value="DNA breaking-rejoining enzymes"/>
    <property type="match status" value="1"/>
</dbReference>
<keyword evidence="5" id="KW-1185">Reference proteome</keyword>
<dbReference type="GO" id="GO:0006310">
    <property type="term" value="P:DNA recombination"/>
    <property type="evidence" value="ECO:0007669"/>
    <property type="project" value="UniProtKB-KW"/>
</dbReference>
<dbReference type="EMBL" id="CACVKT020010041">
    <property type="protein sequence ID" value="CAC5424490.1"/>
    <property type="molecule type" value="Genomic_DNA"/>
</dbReference>
<gene>
    <name evidence="4" type="ORF">MCOR_56390</name>
</gene>
<dbReference type="InterPro" id="IPR011010">
    <property type="entry name" value="DNA_brk_join_enz"/>
</dbReference>
<dbReference type="Gene3D" id="1.10.443.10">
    <property type="entry name" value="Intergrase catalytic core"/>
    <property type="match status" value="1"/>
</dbReference>
<evidence type="ECO:0000256" key="3">
    <source>
        <dbReference type="SAM" id="MobiDB-lite"/>
    </source>
</evidence>
<dbReference type="Proteomes" id="UP000507470">
    <property type="component" value="Unassembled WGS sequence"/>
</dbReference>
<dbReference type="InterPro" id="IPR013762">
    <property type="entry name" value="Integrase-like_cat_sf"/>
</dbReference>
<dbReference type="InterPro" id="IPR010998">
    <property type="entry name" value="Integrase_recombinase_N"/>
</dbReference>
<dbReference type="OrthoDB" id="6090063at2759"/>
<dbReference type="PANTHER" id="PTHR35617:SF3">
    <property type="entry name" value="CORE-BINDING (CB) DOMAIN-CONTAINING PROTEIN"/>
    <property type="match status" value="1"/>
</dbReference>
<protein>
    <recommendedName>
        <fullName evidence="6">Tyr recombinase domain-containing protein</fullName>
    </recommendedName>
</protein>
<reference evidence="4 5" key="1">
    <citation type="submission" date="2020-06" db="EMBL/GenBank/DDBJ databases">
        <authorList>
            <person name="Li R."/>
            <person name="Bekaert M."/>
        </authorList>
    </citation>
    <scope>NUCLEOTIDE SEQUENCE [LARGE SCALE GENOMIC DNA]</scope>
    <source>
        <strain evidence="5">wild</strain>
    </source>
</reference>
<name>A0A6J8EVL7_MYTCO</name>
<dbReference type="SUPFAM" id="SSF47823">
    <property type="entry name" value="lambda integrase-like, N-terminal domain"/>
    <property type="match status" value="1"/>
</dbReference>
<organism evidence="4 5">
    <name type="scientific">Mytilus coruscus</name>
    <name type="common">Sea mussel</name>
    <dbReference type="NCBI Taxonomy" id="42192"/>
    <lineage>
        <taxon>Eukaryota</taxon>
        <taxon>Metazoa</taxon>
        <taxon>Spiralia</taxon>
        <taxon>Lophotrochozoa</taxon>
        <taxon>Mollusca</taxon>
        <taxon>Bivalvia</taxon>
        <taxon>Autobranchia</taxon>
        <taxon>Pteriomorphia</taxon>
        <taxon>Mytilida</taxon>
        <taxon>Mytiloidea</taxon>
        <taxon>Mytilidae</taxon>
        <taxon>Mytilinae</taxon>
        <taxon>Mytilus</taxon>
    </lineage>
</organism>
<dbReference type="GO" id="GO:0003677">
    <property type="term" value="F:DNA binding"/>
    <property type="evidence" value="ECO:0007669"/>
    <property type="project" value="UniProtKB-KW"/>
</dbReference>
<dbReference type="AlphaFoldDB" id="A0A6J8EVL7"/>
<evidence type="ECO:0008006" key="6">
    <source>
        <dbReference type="Google" id="ProtNLM"/>
    </source>
</evidence>
<evidence type="ECO:0000256" key="1">
    <source>
        <dbReference type="ARBA" id="ARBA00023125"/>
    </source>
</evidence>
<dbReference type="Gene3D" id="1.10.150.130">
    <property type="match status" value="1"/>
</dbReference>
<dbReference type="GO" id="GO:0015074">
    <property type="term" value="P:DNA integration"/>
    <property type="evidence" value="ECO:0007669"/>
    <property type="project" value="InterPro"/>
</dbReference>
<keyword evidence="2" id="KW-0233">DNA recombination</keyword>
<evidence type="ECO:0000313" key="5">
    <source>
        <dbReference type="Proteomes" id="UP000507470"/>
    </source>
</evidence>
<accession>A0A6J8EVL7</accession>
<evidence type="ECO:0000256" key="2">
    <source>
        <dbReference type="ARBA" id="ARBA00023172"/>
    </source>
</evidence>
<keyword evidence="1" id="KW-0238">DNA-binding</keyword>
<feature type="region of interest" description="Disordered" evidence="3">
    <location>
        <begin position="48"/>
        <end position="69"/>
    </location>
</feature>